<dbReference type="GO" id="GO:0046872">
    <property type="term" value="F:metal ion binding"/>
    <property type="evidence" value="ECO:0007669"/>
    <property type="project" value="UniProtKB-KW"/>
</dbReference>
<evidence type="ECO:0000313" key="6">
    <source>
        <dbReference type="Proteomes" id="UP000193067"/>
    </source>
</evidence>
<evidence type="ECO:0000259" key="4">
    <source>
        <dbReference type="PROSITE" id="PS00497"/>
    </source>
</evidence>
<keyword evidence="2" id="KW-0186">Copper</keyword>
<feature type="domain" description="Tyrosinase copper-binding" evidence="4">
    <location>
        <begin position="121"/>
        <end position="138"/>
    </location>
</feature>
<keyword evidence="3" id="KW-1133">Transmembrane helix</keyword>
<evidence type="ECO:0000256" key="3">
    <source>
        <dbReference type="SAM" id="Phobius"/>
    </source>
</evidence>
<dbReference type="EMBL" id="KZ084089">
    <property type="protein sequence ID" value="OSD06784.1"/>
    <property type="molecule type" value="Genomic_DNA"/>
</dbReference>
<protein>
    <submittedName>
        <fullName evidence="5">Di-copper centre-containing protein</fullName>
    </submittedName>
</protein>
<dbReference type="Pfam" id="PF00264">
    <property type="entry name" value="Tyrosinase"/>
    <property type="match status" value="1"/>
</dbReference>
<accession>A0A1Y2J1T8</accession>
<keyword evidence="3" id="KW-0472">Membrane</keyword>
<evidence type="ECO:0000256" key="1">
    <source>
        <dbReference type="ARBA" id="ARBA00022723"/>
    </source>
</evidence>
<keyword evidence="1" id="KW-0479">Metal-binding</keyword>
<dbReference type="PANTHER" id="PTHR11474">
    <property type="entry name" value="TYROSINASE FAMILY MEMBER"/>
    <property type="match status" value="1"/>
</dbReference>
<dbReference type="SUPFAM" id="SSF48056">
    <property type="entry name" value="Di-copper centre-containing domain"/>
    <property type="match status" value="1"/>
</dbReference>
<keyword evidence="6" id="KW-1185">Reference proteome</keyword>
<dbReference type="InterPro" id="IPR008922">
    <property type="entry name" value="Di-copper_centre_dom_sf"/>
</dbReference>
<dbReference type="STRING" id="1353009.A0A1Y2J1T8"/>
<gene>
    <name evidence="5" type="ORF">PYCCODRAFT_762507</name>
</gene>
<keyword evidence="3" id="KW-0812">Transmembrane</keyword>
<dbReference type="InterPro" id="IPR050316">
    <property type="entry name" value="Tyrosinase/Hemocyanin"/>
</dbReference>
<dbReference type="PROSITE" id="PS00497">
    <property type="entry name" value="TYROSINASE_1"/>
    <property type="match status" value="1"/>
</dbReference>
<dbReference type="OrthoDB" id="6132182at2759"/>
<dbReference type="InterPro" id="IPR002227">
    <property type="entry name" value="Tyrosinase_Cu-bd"/>
</dbReference>
<dbReference type="PRINTS" id="PR00092">
    <property type="entry name" value="TYROSINASE"/>
</dbReference>
<dbReference type="Gene3D" id="1.10.1280.10">
    <property type="entry name" value="Di-copper center containing domain from catechol oxidase"/>
    <property type="match status" value="1"/>
</dbReference>
<reference evidence="5 6" key="1">
    <citation type="journal article" date="2015" name="Biotechnol. Biofuels">
        <title>Enhanced degradation of softwood versus hardwood by the white-rot fungus Pycnoporus coccineus.</title>
        <authorList>
            <person name="Couturier M."/>
            <person name="Navarro D."/>
            <person name="Chevret D."/>
            <person name="Henrissat B."/>
            <person name="Piumi F."/>
            <person name="Ruiz-Duenas F.J."/>
            <person name="Martinez A.T."/>
            <person name="Grigoriev I.V."/>
            <person name="Riley R."/>
            <person name="Lipzen A."/>
            <person name="Berrin J.G."/>
            <person name="Master E.R."/>
            <person name="Rosso M.N."/>
        </authorList>
    </citation>
    <scope>NUCLEOTIDE SEQUENCE [LARGE SCALE GENOMIC DNA]</scope>
    <source>
        <strain evidence="5 6">BRFM310</strain>
    </source>
</reference>
<name>A0A1Y2J1T8_TRAC3</name>
<organism evidence="5 6">
    <name type="scientific">Trametes coccinea (strain BRFM310)</name>
    <name type="common">Pycnoporus coccineus</name>
    <dbReference type="NCBI Taxonomy" id="1353009"/>
    <lineage>
        <taxon>Eukaryota</taxon>
        <taxon>Fungi</taxon>
        <taxon>Dikarya</taxon>
        <taxon>Basidiomycota</taxon>
        <taxon>Agaricomycotina</taxon>
        <taxon>Agaricomycetes</taxon>
        <taxon>Polyporales</taxon>
        <taxon>Polyporaceae</taxon>
        <taxon>Trametes</taxon>
    </lineage>
</organism>
<dbReference type="AlphaFoldDB" id="A0A1Y2J1T8"/>
<dbReference type="Proteomes" id="UP000193067">
    <property type="component" value="Unassembled WGS sequence"/>
</dbReference>
<evidence type="ECO:0000256" key="2">
    <source>
        <dbReference type="ARBA" id="ARBA00023008"/>
    </source>
</evidence>
<evidence type="ECO:0000313" key="5">
    <source>
        <dbReference type="EMBL" id="OSD06784.1"/>
    </source>
</evidence>
<sequence>MAGAGLGHKSLAESKDRTVGTVMLGLLKLLLSAVVVLGFSVVGNRAAACTHPSIRREWRKLSKPERAEWISAINCLARLPHDDALTPIVNRSISNIPAVNTSGSYWDDLVYIHMDLNTRIHSTGFFFPFHRFYVHAIETAMKERCGYTGAFPYWDWSIDAHDVEHSPLFEDTNPISGLGGWGDPAHDIQVQTGGFRHLALAYPVPHGLRRNFTLQPFLPFASVPVFTAPAQYANVSFTPEKVRALVEWTPGDFVGFQFAMEFPEGPHASVHFILGGDLAGQCPEGSPPDCFPQPTFSANEPVFFLHHAMVDKVWSDWQNTDPAHNFWAFEGGSVQNITSLQALHDYPNGMAPPLTLDSVIPADGMFPEVTIRDVMNTTGGYLCYVYE</sequence>
<feature type="transmembrane region" description="Helical" evidence="3">
    <location>
        <begin position="21"/>
        <end position="42"/>
    </location>
</feature>
<dbReference type="PANTHER" id="PTHR11474:SF126">
    <property type="entry name" value="TYROSINASE-LIKE PROTEIN TYR-1-RELATED"/>
    <property type="match status" value="1"/>
</dbReference>
<dbReference type="GO" id="GO:0016491">
    <property type="term" value="F:oxidoreductase activity"/>
    <property type="evidence" value="ECO:0007669"/>
    <property type="project" value="InterPro"/>
</dbReference>
<proteinExistence type="predicted"/>